<evidence type="ECO:0008006" key="3">
    <source>
        <dbReference type="Google" id="ProtNLM"/>
    </source>
</evidence>
<dbReference type="OrthoDB" id="7057402at2"/>
<name>A0A2T6AHZ5_9FLAO</name>
<sequence>MEDIYAEDLMILSSIQIFAANPDHIKPEVFGTGFILKHRDNFYLITVFHNIQYRDLSIFLETNLPPEDNTVPLVPVGNFLFFDLLKVSKDSNFEELSNLIENGGHRLDIAFSKLEKLPNLIQPGIDFGFTKVDRRSKLYLTSDSITDPDKNERYGFYGKINHRYDNYFLRMEPTLKLNLKYHHTRKEFHKFIAPEVISSKNDYEGCSGAPILDSQGRLVALACQIASGTKLVYGFSIQECLKLLDMSIDAKQI</sequence>
<comment type="caution">
    <text evidence="1">The sequence shown here is derived from an EMBL/GenBank/DDBJ whole genome shotgun (WGS) entry which is preliminary data.</text>
</comment>
<organism evidence="1 2">
    <name type="scientific">Christiangramia gaetbulicola</name>
    <dbReference type="NCBI Taxonomy" id="703340"/>
    <lineage>
        <taxon>Bacteria</taxon>
        <taxon>Pseudomonadati</taxon>
        <taxon>Bacteroidota</taxon>
        <taxon>Flavobacteriia</taxon>
        <taxon>Flavobacteriales</taxon>
        <taxon>Flavobacteriaceae</taxon>
        <taxon>Christiangramia</taxon>
    </lineage>
</organism>
<dbReference type="InterPro" id="IPR009003">
    <property type="entry name" value="Peptidase_S1_PA"/>
</dbReference>
<evidence type="ECO:0000313" key="2">
    <source>
        <dbReference type="Proteomes" id="UP000244174"/>
    </source>
</evidence>
<gene>
    <name evidence="1" type="ORF">C8P64_1966</name>
</gene>
<evidence type="ECO:0000313" key="1">
    <source>
        <dbReference type="EMBL" id="PTX43438.1"/>
    </source>
</evidence>
<dbReference type="Proteomes" id="UP000244174">
    <property type="component" value="Unassembled WGS sequence"/>
</dbReference>
<dbReference type="AlphaFoldDB" id="A0A2T6AHZ5"/>
<dbReference type="EMBL" id="QBKQ01000002">
    <property type="protein sequence ID" value="PTX43438.1"/>
    <property type="molecule type" value="Genomic_DNA"/>
</dbReference>
<reference evidence="1 2" key="1">
    <citation type="submission" date="2018-04" db="EMBL/GenBank/DDBJ databases">
        <title>Genomic Encyclopedia of Archaeal and Bacterial Type Strains, Phase II (KMG-II): from individual species to whole genera.</title>
        <authorList>
            <person name="Goeker M."/>
        </authorList>
    </citation>
    <scope>NUCLEOTIDE SEQUENCE [LARGE SCALE GENOMIC DNA]</scope>
    <source>
        <strain evidence="1 2">DSM 23082</strain>
    </source>
</reference>
<dbReference type="SUPFAM" id="SSF50494">
    <property type="entry name" value="Trypsin-like serine proteases"/>
    <property type="match status" value="2"/>
</dbReference>
<dbReference type="RefSeq" id="WP_108171865.1">
    <property type="nucleotide sequence ID" value="NZ_QBKQ01000002.1"/>
</dbReference>
<proteinExistence type="predicted"/>
<accession>A0A2T6AHZ5</accession>
<protein>
    <recommendedName>
        <fullName evidence="3">Trypsin-like peptidase</fullName>
    </recommendedName>
</protein>
<keyword evidence="2" id="KW-1185">Reference proteome</keyword>